<feature type="domain" description="C2H2-type" evidence="12">
    <location>
        <begin position="358"/>
        <end position="385"/>
    </location>
</feature>
<dbReference type="FunFam" id="3.30.160.60:FF:002343">
    <property type="entry name" value="Zinc finger protein 33A"/>
    <property type="match status" value="2"/>
</dbReference>
<dbReference type="PANTHER" id="PTHR23235:SF178">
    <property type="entry name" value="C2H2-TYPE DOMAIN-CONTAINING PROTEIN-RELATED"/>
    <property type="match status" value="1"/>
</dbReference>
<dbReference type="PANTHER" id="PTHR23235">
    <property type="entry name" value="KRUEPPEL-LIKE TRANSCRIPTION FACTOR"/>
    <property type="match status" value="1"/>
</dbReference>
<dbReference type="OMA" id="LLEICWN"/>
<dbReference type="STRING" id="48698.ENSPFOP00000026191"/>
<dbReference type="Gene3D" id="3.30.160.60">
    <property type="entry name" value="Classic Zinc Finger"/>
    <property type="match status" value="5"/>
</dbReference>
<evidence type="ECO:0000256" key="5">
    <source>
        <dbReference type="ARBA" id="ARBA00022833"/>
    </source>
</evidence>
<evidence type="ECO:0000256" key="3">
    <source>
        <dbReference type="ARBA" id="ARBA00022737"/>
    </source>
</evidence>
<keyword evidence="8" id="KW-0804">Transcription</keyword>
<keyword evidence="9" id="KW-0539">Nucleus</keyword>
<dbReference type="GeneID" id="103142945"/>
<name>A0A096M450_POEFO</name>
<dbReference type="GeneTree" id="ENSGT01150000286959"/>
<dbReference type="Pfam" id="PF00096">
    <property type="entry name" value="zf-C2H2"/>
    <property type="match status" value="4"/>
</dbReference>
<evidence type="ECO:0000256" key="6">
    <source>
        <dbReference type="ARBA" id="ARBA00023015"/>
    </source>
</evidence>
<protein>
    <submittedName>
        <fullName evidence="13">Zinc finger protein 248-like</fullName>
    </submittedName>
</protein>
<evidence type="ECO:0000256" key="7">
    <source>
        <dbReference type="ARBA" id="ARBA00023125"/>
    </source>
</evidence>
<dbReference type="InterPro" id="IPR036236">
    <property type="entry name" value="Znf_C2H2_sf"/>
</dbReference>
<dbReference type="PROSITE" id="PS50157">
    <property type="entry name" value="ZINC_FINGER_C2H2_2"/>
    <property type="match status" value="4"/>
</dbReference>
<dbReference type="EMBL" id="AYCK01007750">
    <property type="status" value="NOT_ANNOTATED_CDS"/>
    <property type="molecule type" value="Genomic_DNA"/>
</dbReference>
<dbReference type="eggNOG" id="KOG1721">
    <property type="taxonomic scope" value="Eukaryota"/>
</dbReference>
<sequence>MCELLSAATMSLSQSLRDFIRERLTAAAEEIFTEFDKTIVQYEEELDRQRRLLEICWNPEINRKRIDSPQHYVWSGEEFLDDQQFCNQEKSSNLHQKEPDPLQMKGNQGEFETQELNGEQERTEPQMKEANHEETEHSQVKVEQEELCVSLEKEPQVLRQENDIFSESLTYEERDNVDQQPSRDPILIHISSESENQNQEDSIHEDPESSRDEELRQSKRGWGIRRQGEHQDNPRLKRKKKTNNEKLPRNVCGKVSSPGYFTDHMRIHTGEEPFSCMTCDKRFPSRKTLAQHITTHTNEKSFSCIICGRSFHRISNLTVHMRIHTGEKPFSCMICKTSFNRRCTLTVHMRTHTGEKPFSCKICEKRFTRRFLLNKHIKLHSDESFLMYN</sequence>
<dbReference type="RefSeq" id="XP_007559327.1">
    <property type="nucleotide sequence ID" value="XM_007559265.2"/>
</dbReference>
<dbReference type="Proteomes" id="UP000028760">
    <property type="component" value="Unassembled WGS sequence"/>
</dbReference>
<keyword evidence="4 10" id="KW-0863">Zinc-finger</keyword>
<keyword evidence="14" id="KW-1185">Reference proteome</keyword>
<dbReference type="InterPro" id="IPR013087">
    <property type="entry name" value="Znf_C2H2_type"/>
</dbReference>
<evidence type="ECO:0000256" key="10">
    <source>
        <dbReference type="PROSITE-ProRule" id="PRU00042"/>
    </source>
</evidence>
<keyword evidence="2" id="KW-0479">Metal-binding</keyword>
<dbReference type="OrthoDB" id="8922241at2759"/>
<evidence type="ECO:0000313" key="13">
    <source>
        <dbReference type="Ensembl" id="ENSPFOP00000026191.1"/>
    </source>
</evidence>
<evidence type="ECO:0000256" key="11">
    <source>
        <dbReference type="SAM" id="MobiDB-lite"/>
    </source>
</evidence>
<proteinExistence type="predicted"/>
<feature type="region of interest" description="Disordered" evidence="11">
    <location>
        <begin position="191"/>
        <end position="251"/>
    </location>
</feature>
<reference evidence="14" key="1">
    <citation type="submission" date="2013-10" db="EMBL/GenBank/DDBJ databases">
        <authorList>
            <person name="Schartl M."/>
            <person name="Warren W."/>
        </authorList>
    </citation>
    <scope>NUCLEOTIDE SEQUENCE [LARGE SCALE GENOMIC DNA]</scope>
    <source>
        <strain evidence="14">female</strain>
    </source>
</reference>
<evidence type="ECO:0000256" key="4">
    <source>
        <dbReference type="ARBA" id="ARBA00022771"/>
    </source>
</evidence>
<evidence type="ECO:0000256" key="1">
    <source>
        <dbReference type="ARBA" id="ARBA00004123"/>
    </source>
</evidence>
<organism evidence="13 14">
    <name type="scientific">Poecilia formosa</name>
    <name type="common">Amazon molly</name>
    <name type="synonym">Limia formosa</name>
    <dbReference type="NCBI Taxonomy" id="48698"/>
    <lineage>
        <taxon>Eukaryota</taxon>
        <taxon>Metazoa</taxon>
        <taxon>Chordata</taxon>
        <taxon>Craniata</taxon>
        <taxon>Vertebrata</taxon>
        <taxon>Euteleostomi</taxon>
        <taxon>Actinopterygii</taxon>
        <taxon>Neopterygii</taxon>
        <taxon>Teleostei</taxon>
        <taxon>Neoteleostei</taxon>
        <taxon>Acanthomorphata</taxon>
        <taxon>Ovalentaria</taxon>
        <taxon>Atherinomorphae</taxon>
        <taxon>Cyprinodontiformes</taxon>
        <taxon>Poeciliidae</taxon>
        <taxon>Poeciliinae</taxon>
        <taxon>Poecilia</taxon>
    </lineage>
</organism>
<reference evidence="13" key="2">
    <citation type="submission" date="2025-08" db="UniProtKB">
        <authorList>
            <consortium name="Ensembl"/>
        </authorList>
    </citation>
    <scope>IDENTIFICATION</scope>
</reference>
<dbReference type="FunFam" id="3.30.160.60:FF:000646">
    <property type="entry name" value="Myeloid zinc finger 1"/>
    <property type="match status" value="1"/>
</dbReference>
<feature type="compositionally biased region" description="Low complexity" evidence="11">
    <location>
        <begin position="191"/>
        <end position="200"/>
    </location>
</feature>
<evidence type="ECO:0000313" key="14">
    <source>
        <dbReference type="Proteomes" id="UP000028760"/>
    </source>
</evidence>
<dbReference type="GO" id="GO:0000978">
    <property type="term" value="F:RNA polymerase II cis-regulatory region sequence-specific DNA binding"/>
    <property type="evidence" value="ECO:0007669"/>
    <property type="project" value="TreeGrafter"/>
</dbReference>
<keyword evidence="7" id="KW-0238">DNA-binding</keyword>
<dbReference type="GO" id="GO:0008270">
    <property type="term" value="F:zinc ion binding"/>
    <property type="evidence" value="ECO:0007669"/>
    <property type="project" value="UniProtKB-KW"/>
</dbReference>
<dbReference type="GO" id="GO:0000981">
    <property type="term" value="F:DNA-binding transcription factor activity, RNA polymerase II-specific"/>
    <property type="evidence" value="ECO:0007669"/>
    <property type="project" value="TreeGrafter"/>
</dbReference>
<feature type="domain" description="C2H2-type" evidence="12">
    <location>
        <begin position="274"/>
        <end position="301"/>
    </location>
</feature>
<feature type="compositionally biased region" description="Basic and acidic residues" evidence="11">
    <location>
        <begin position="226"/>
        <end position="235"/>
    </location>
</feature>
<dbReference type="AlphaFoldDB" id="A0A096M450"/>
<dbReference type="SMART" id="SM00355">
    <property type="entry name" value="ZnF_C2H2"/>
    <property type="match status" value="5"/>
</dbReference>
<dbReference type="KEGG" id="pfor:103142945"/>
<feature type="domain" description="C2H2-type" evidence="12">
    <location>
        <begin position="302"/>
        <end position="329"/>
    </location>
</feature>
<feature type="domain" description="C2H2-type" evidence="12">
    <location>
        <begin position="330"/>
        <end position="357"/>
    </location>
</feature>
<accession>A0A096M450</accession>
<comment type="subcellular location">
    <subcellularLocation>
        <location evidence="1">Nucleus</location>
    </subcellularLocation>
</comment>
<dbReference type="SUPFAM" id="SSF57667">
    <property type="entry name" value="beta-beta-alpha zinc fingers"/>
    <property type="match status" value="2"/>
</dbReference>
<keyword evidence="5" id="KW-0862">Zinc</keyword>
<feature type="compositionally biased region" description="Basic and acidic residues" evidence="11">
    <location>
        <begin position="201"/>
        <end position="217"/>
    </location>
</feature>
<dbReference type="GO" id="GO:0005634">
    <property type="term" value="C:nucleus"/>
    <property type="evidence" value="ECO:0007669"/>
    <property type="project" value="UniProtKB-SubCell"/>
</dbReference>
<keyword evidence="3" id="KW-0677">Repeat</keyword>
<evidence type="ECO:0000256" key="9">
    <source>
        <dbReference type="ARBA" id="ARBA00023242"/>
    </source>
</evidence>
<dbReference type="PROSITE" id="PS00028">
    <property type="entry name" value="ZINC_FINGER_C2H2_1"/>
    <property type="match status" value="4"/>
</dbReference>
<keyword evidence="6" id="KW-0805">Transcription regulation</keyword>
<evidence type="ECO:0000259" key="12">
    <source>
        <dbReference type="PROSITE" id="PS50157"/>
    </source>
</evidence>
<reference evidence="13" key="3">
    <citation type="submission" date="2025-09" db="UniProtKB">
        <authorList>
            <consortium name="Ensembl"/>
        </authorList>
    </citation>
    <scope>IDENTIFICATION</scope>
</reference>
<feature type="region of interest" description="Disordered" evidence="11">
    <location>
        <begin position="115"/>
        <end position="142"/>
    </location>
</feature>
<evidence type="ECO:0000256" key="2">
    <source>
        <dbReference type="ARBA" id="ARBA00022723"/>
    </source>
</evidence>
<evidence type="ECO:0000256" key="8">
    <source>
        <dbReference type="ARBA" id="ARBA00023163"/>
    </source>
</evidence>
<dbReference type="Ensembl" id="ENSPFOT00000022373.1">
    <property type="protein sequence ID" value="ENSPFOP00000026191.1"/>
    <property type="gene ID" value="ENSPFOG00000024254.1"/>
</dbReference>
<dbReference type="FunFam" id="3.30.160.60:FF:000624">
    <property type="entry name" value="zinc finger protein 697"/>
    <property type="match status" value="1"/>
</dbReference>
<feature type="compositionally biased region" description="Basic and acidic residues" evidence="11">
    <location>
        <begin position="119"/>
        <end position="142"/>
    </location>
</feature>